<comment type="subcellular location">
    <subcellularLocation>
        <location evidence="1">Membrane</location>
        <topology evidence="1">Multi-pass membrane protein</topology>
    </subcellularLocation>
</comment>
<keyword evidence="8" id="KW-1185">Reference proteome</keyword>
<evidence type="ECO:0000256" key="5">
    <source>
        <dbReference type="ARBA" id="ARBA00023136"/>
    </source>
</evidence>
<name>S7UGY8_9BACT</name>
<organism evidence="7 8">
    <name type="scientific">Alkalidesulfovibrio alkalitolerans DSM 16529</name>
    <dbReference type="NCBI Taxonomy" id="1121439"/>
    <lineage>
        <taxon>Bacteria</taxon>
        <taxon>Pseudomonadati</taxon>
        <taxon>Thermodesulfobacteriota</taxon>
        <taxon>Desulfovibrionia</taxon>
        <taxon>Desulfovibrionales</taxon>
        <taxon>Desulfovibrionaceae</taxon>
        <taxon>Alkalidesulfovibrio</taxon>
    </lineage>
</organism>
<keyword evidence="4 6" id="KW-1133">Transmembrane helix</keyword>
<evidence type="ECO:0000256" key="3">
    <source>
        <dbReference type="ARBA" id="ARBA00022692"/>
    </source>
</evidence>
<dbReference type="PATRIC" id="fig|1121439.3.peg.1896"/>
<evidence type="ECO:0000256" key="4">
    <source>
        <dbReference type="ARBA" id="ARBA00022989"/>
    </source>
</evidence>
<dbReference type="EMBL" id="ATHI01000026">
    <property type="protein sequence ID" value="EPR33099.1"/>
    <property type="molecule type" value="Genomic_DNA"/>
</dbReference>
<evidence type="ECO:0000256" key="2">
    <source>
        <dbReference type="ARBA" id="ARBA00010350"/>
    </source>
</evidence>
<keyword evidence="5 6" id="KW-0472">Membrane</keyword>
<evidence type="ECO:0000256" key="1">
    <source>
        <dbReference type="ARBA" id="ARBA00004141"/>
    </source>
</evidence>
<dbReference type="Proteomes" id="UP000014975">
    <property type="component" value="Unassembled WGS sequence"/>
</dbReference>
<feature type="transmembrane region" description="Helical" evidence="6">
    <location>
        <begin position="143"/>
        <end position="162"/>
    </location>
</feature>
<evidence type="ECO:0000313" key="8">
    <source>
        <dbReference type="Proteomes" id="UP000014975"/>
    </source>
</evidence>
<gene>
    <name evidence="7" type="ORF">dsat_0540</name>
</gene>
<dbReference type="RefSeq" id="WP_020887234.1">
    <property type="nucleotide sequence ID" value="NZ_ATHI01000026.1"/>
</dbReference>
<dbReference type="AlphaFoldDB" id="S7UGY8"/>
<comment type="similarity">
    <text evidence="2 6">Belongs to the BI1 family.</text>
</comment>
<sequence length="235" mass="25562">MNRFETMRRAQAKPEVLNAFMRGVYTWMCGGLLTTAALALFTASSPALLQVIYGNPIMPWVVMLSPLVLVFVLSGMINRLSANAASGLFLLYSALMGLSLSFVFLAYSPAAISKAFFTAAGMFGAMSIYGYTTKKDLTSWGSFLFMGLIGVILASVVNIFLRSPALDFVVSGVGVLVFVGLTAYDTQRLKTMAETAPMDDALVMRRGVILGALTLYLDFINLFLMLLRFFGGNRD</sequence>
<feature type="transmembrane region" description="Helical" evidence="6">
    <location>
        <begin position="89"/>
        <end position="107"/>
    </location>
</feature>
<dbReference type="GO" id="GO:0005886">
    <property type="term" value="C:plasma membrane"/>
    <property type="evidence" value="ECO:0007669"/>
    <property type="project" value="TreeGrafter"/>
</dbReference>
<dbReference type="OrthoDB" id="9793828at2"/>
<protein>
    <submittedName>
        <fullName evidence="7">Uncharacterized protein</fullName>
    </submittedName>
</protein>
<dbReference type="InterPro" id="IPR006214">
    <property type="entry name" value="Bax_inhibitor_1-related"/>
</dbReference>
<dbReference type="Pfam" id="PF01027">
    <property type="entry name" value="Bax1-I"/>
    <property type="match status" value="1"/>
</dbReference>
<accession>S7UGY8</accession>
<feature type="transmembrane region" description="Helical" evidence="6">
    <location>
        <begin position="207"/>
        <end position="230"/>
    </location>
</feature>
<reference evidence="7 8" key="1">
    <citation type="journal article" date="2013" name="Genome Announc.">
        <title>Draft genome sequences for three mercury-methylating, sulfate-reducing bacteria.</title>
        <authorList>
            <person name="Brown S.D."/>
            <person name="Hurt R.A.Jr."/>
            <person name="Gilmour C.C."/>
            <person name="Elias D.A."/>
        </authorList>
    </citation>
    <scope>NUCLEOTIDE SEQUENCE [LARGE SCALE GENOMIC DNA]</scope>
    <source>
        <strain evidence="7 8">DSM 16529</strain>
    </source>
</reference>
<dbReference type="PANTHER" id="PTHR23291:SF50">
    <property type="entry name" value="PROTEIN LIFEGUARD 4"/>
    <property type="match status" value="1"/>
</dbReference>
<keyword evidence="3 6" id="KW-0812">Transmembrane</keyword>
<comment type="caution">
    <text evidence="7">The sequence shown here is derived from an EMBL/GenBank/DDBJ whole genome shotgun (WGS) entry which is preliminary data.</text>
</comment>
<dbReference type="CDD" id="cd10432">
    <property type="entry name" value="BI-1-like_bacterial"/>
    <property type="match status" value="1"/>
</dbReference>
<proteinExistence type="inferred from homology"/>
<dbReference type="PANTHER" id="PTHR23291">
    <property type="entry name" value="BAX INHIBITOR-RELATED"/>
    <property type="match status" value="1"/>
</dbReference>
<feature type="transmembrane region" description="Helical" evidence="6">
    <location>
        <begin position="59"/>
        <end position="77"/>
    </location>
</feature>
<feature type="transmembrane region" description="Helical" evidence="6">
    <location>
        <begin position="113"/>
        <end position="131"/>
    </location>
</feature>
<dbReference type="eggNOG" id="COG0670">
    <property type="taxonomic scope" value="Bacteria"/>
</dbReference>
<feature type="transmembrane region" description="Helical" evidence="6">
    <location>
        <begin position="168"/>
        <end position="186"/>
    </location>
</feature>
<dbReference type="STRING" id="1121439.dsat_0540"/>
<evidence type="ECO:0000313" key="7">
    <source>
        <dbReference type="EMBL" id="EPR33099.1"/>
    </source>
</evidence>
<evidence type="ECO:0000256" key="6">
    <source>
        <dbReference type="RuleBase" id="RU004379"/>
    </source>
</evidence>